<evidence type="ECO:0000256" key="5">
    <source>
        <dbReference type="ARBA" id="ARBA00022741"/>
    </source>
</evidence>
<protein>
    <recommendedName>
        <fullName evidence="3">T-complex protein 1 subunit theta</fullName>
    </recommendedName>
    <alternativeName>
        <fullName evidence="8">CCT-theta</fullName>
    </alternativeName>
</protein>
<dbReference type="PROSITE" id="PS00751">
    <property type="entry name" value="TCP1_2"/>
    <property type="match status" value="1"/>
</dbReference>
<reference evidence="10" key="2">
    <citation type="journal article" date="2023" name="Science">
        <title>Genomic signatures of disease resistance in endangered staghorn corals.</title>
        <authorList>
            <person name="Vollmer S.V."/>
            <person name="Selwyn J.D."/>
            <person name="Despard B.A."/>
            <person name="Roesel C.L."/>
        </authorList>
    </citation>
    <scope>NUCLEOTIDE SEQUENCE</scope>
    <source>
        <strain evidence="10">K2</strain>
    </source>
</reference>
<reference evidence="10" key="1">
    <citation type="journal article" date="2023" name="G3 (Bethesda)">
        <title>Whole genome assembly and annotation of the endangered Caribbean coral Acropora cervicornis.</title>
        <authorList>
            <person name="Selwyn J.D."/>
            <person name="Vollmer S.V."/>
        </authorList>
    </citation>
    <scope>NUCLEOTIDE SEQUENCE</scope>
    <source>
        <strain evidence="10">K2</strain>
    </source>
</reference>
<dbReference type="CDD" id="cd03341">
    <property type="entry name" value="TCP1_theta"/>
    <property type="match status" value="1"/>
</dbReference>
<dbReference type="GO" id="GO:0140662">
    <property type="term" value="F:ATP-dependent protein folding chaperone"/>
    <property type="evidence" value="ECO:0007669"/>
    <property type="project" value="InterPro"/>
</dbReference>
<keyword evidence="4" id="KW-0963">Cytoplasm</keyword>
<dbReference type="AlphaFoldDB" id="A0AAD9VDM4"/>
<dbReference type="Gene3D" id="1.10.560.10">
    <property type="entry name" value="GroEL-like equatorial domain"/>
    <property type="match status" value="1"/>
</dbReference>
<dbReference type="Gene3D" id="3.50.7.10">
    <property type="entry name" value="GroEL"/>
    <property type="match status" value="1"/>
</dbReference>
<comment type="subcellular location">
    <subcellularLocation>
        <location evidence="1">Cytoplasm</location>
    </subcellularLocation>
</comment>
<evidence type="ECO:0000256" key="4">
    <source>
        <dbReference type="ARBA" id="ARBA00022490"/>
    </source>
</evidence>
<evidence type="ECO:0000256" key="3">
    <source>
        <dbReference type="ARBA" id="ARBA00016981"/>
    </source>
</evidence>
<dbReference type="SUPFAM" id="SSF54849">
    <property type="entry name" value="GroEL-intermediate domain like"/>
    <property type="match status" value="1"/>
</dbReference>
<evidence type="ECO:0000256" key="9">
    <source>
        <dbReference type="RuleBase" id="RU004187"/>
    </source>
</evidence>
<dbReference type="NCBIfam" id="TIGR02346">
    <property type="entry name" value="chap_CCT_theta"/>
    <property type="match status" value="1"/>
</dbReference>
<dbReference type="GO" id="GO:0005737">
    <property type="term" value="C:cytoplasm"/>
    <property type="evidence" value="ECO:0007669"/>
    <property type="project" value="UniProtKB-SubCell"/>
</dbReference>
<comment type="caution">
    <text evidence="10">The sequence shown here is derived from an EMBL/GenBank/DDBJ whole genome shotgun (WGS) entry which is preliminary data.</text>
</comment>
<dbReference type="PROSITE" id="PS00750">
    <property type="entry name" value="TCP1_1"/>
    <property type="match status" value="1"/>
</dbReference>
<dbReference type="Pfam" id="PF00118">
    <property type="entry name" value="Cpn60_TCP1"/>
    <property type="match status" value="2"/>
</dbReference>
<dbReference type="InterPro" id="IPR027410">
    <property type="entry name" value="TCP-1-like_intermed_sf"/>
</dbReference>
<evidence type="ECO:0000313" key="10">
    <source>
        <dbReference type="EMBL" id="KAK2570693.1"/>
    </source>
</evidence>
<dbReference type="FunFam" id="3.50.7.10:FF:000008">
    <property type="entry name" value="T-complex protein 1 subunit theta"/>
    <property type="match status" value="1"/>
</dbReference>
<evidence type="ECO:0000256" key="2">
    <source>
        <dbReference type="ARBA" id="ARBA00008020"/>
    </source>
</evidence>
<dbReference type="GO" id="GO:0005524">
    <property type="term" value="F:ATP binding"/>
    <property type="evidence" value="ECO:0007669"/>
    <property type="project" value="UniProtKB-KW"/>
</dbReference>
<evidence type="ECO:0000256" key="6">
    <source>
        <dbReference type="ARBA" id="ARBA00022840"/>
    </source>
</evidence>
<keyword evidence="7 9" id="KW-0143">Chaperone</keyword>
<accession>A0AAD9VDM4</accession>
<gene>
    <name evidence="10" type="ORF">P5673_004381</name>
</gene>
<dbReference type="Proteomes" id="UP001249851">
    <property type="component" value="Unassembled WGS sequence"/>
</dbReference>
<evidence type="ECO:0000313" key="11">
    <source>
        <dbReference type="Proteomes" id="UP001249851"/>
    </source>
</evidence>
<dbReference type="GO" id="GO:0016887">
    <property type="term" value="F:ATP hydrolysis activity"/>
    <property type="evidence" value="ECO:0007669"/>
    <property type="project" value="InterPro"/>
</dbReference>
<keyword evidence="6 9" id="KW-0067">ATP-binding</keyword>
<dbReference type="PROSITE" id="PS00995">
    <property type="entry name" value="TCP1_3"/>
    <property type="match status" value="1"/>
</dbReference>
<dbReference type="InterPro" id="IPR017998">
    <property type="entry name" value="Chaperone_TCP-1"/>
</dbReference>
<dbReference type="InterPro" id="IPR027413">
    <property type="entry name" value="GROEL-like_equatorial_sf"/>
</dbReference>
<dbReference type="InterPro" id="IPR027409">
    <property type="entry name" value="GroEL-like_apical_dom_sf"/>
</dbReference>
<dbReference type="InterPro" id="IPR002194">
    <property type="entry name" value="Chaperonin_TCP-1_CS"/>
</dbReference>
<dbReference type="Gene3D" id="3.30.260.10">
    <property type="entry name" value="TCP-1-like chaperonin intermediate domain"/>
    <property type="match status" value="1"/>
</dbReference>
<comment type="similarity">
    <text evidence="2 9">Belongs to the TCP-1 chaperonin family.</text>
</comment>
<evidence type="ECO:0000256" key="1">
    <source>
        <dbReference type="ARBA" id="ARBA00004496"/>
    </source>
</evidence>
<dbReference type="PANTHER" id="PTHR11353">
    <property type="entry name" value="CHAPERONIN"/>
    <property type="match status" value="1"/>
</dbReference>
<dbReference type="PRINTS" id="PR00304">
    <property type="entry name" value="TCOMPLEXTCP1"/>
</dbReference>
<dbReference type="InterPro" id="IPR002423">
    <property type="entry name" value="Cpn60/GroEL/TCP-1"/>
</dbReference>
<dbReference type="SUPFAM" id="SSF48592">
    <property type="entry name" value="GroEL equatorial domain-like"/>
    <property type="match status" value="1"/>
</dbReference>
<organism evidence="10 11">
    <name type="scientific">Acropora cervicornis</name>
    <name type="common">Staghorn coral</name>
    <dbReference type="NCBI Taxonomy" id="6130"/>
    <lineage>
        <taxon>Eukaryota</taxon>
        <taxon>Metazoa</taxon>
        <taxon>Cnidaria</taxon>
        <taxon>Anthozoa</taxon>
        <taxon>Hexacorallia</taxon>
        <taxon>Scleractinia</taxon>
        <taxon>Astrocoeniina</taxon>
        <taxon>Acroporidae</taxon>
        <taxon>Acropora</taxon>
    </lineage>
</organism>
<dbReference type="EMBL" id="JARQWQ010000007">
    <property type="protein sequence ID" value="KAK2570693.1"/>
    <property type="molecule type" value="Genomic_DNA"/>
</dbReference>
<sequence length="598" mass="65206">MSPGLWYPYPACSLDRAVRERHICNMALPVPKTMLQHMLKDGAKHYSGLDEAVFRNITACRHLTQITRSSLGPNGMNKMVVNHLEKLFVTNDAATIIKELEVQHPAAKMLVLASQMQEQEIGDGTNLVLVFSGALLDAAEELLRMGLSPPEVIEGYEKACKKALEILPDLTCSSLIDLRDSEEVSKGLKTAIGSKQYGNEDFLSELITKACGEWLMVHTVLAAVAFLTLLDSKVTQFQPSKFLPHRHGSMNPLKCTSVGFQWGCGVHSSEVIQGMVFKREVEGDVKALKDAKIVAFSCPLDSMATETKGTVLIRNADELKSFSKGEEEQLEKQIKSIVGTGVNCIVSGGKVGEMALHFCNKFNVLVVRLNSKFDLRRLCRSVGATILPKFTTPTSEEIGRCDEIKVSEIGGTSVTIFKQDREETAVATVIIRGSTENIMDDIERAVDDGVNTFKALTRDDRFVPGAGATEIELAKQISSFGETCAGLEQYAIQKFAESLEVIPRTLAENAGVKATELISKLYAAHQGGDKNAGFDNEGGGAAVKDSVKAGILDSYLVKYWALKFATDAAVTVLRVDQIIMSKPAGGPRPKDNPNWDED</sequence>
<dbReference type="InterPro" id="IPR012721">
    <property type="entry name" value="Chap_CCT_theta"/>
</dbReference>
<keyword evidence="11" id="KW-1185">Reference proteome</keyword>
<dbReference type="SUPFAM" id="SSF52029">
    <property type="entry name" value="GroEL apical domain-like"/>
    <property type="match status" value="1"/>
</dbReference>
<dbReference type="GO" id="GO:0051082">
    <property type="term" value="F:unfolded protein binding"/>
    <property type="evidence" value="ECO:0007669"/>
    <property type="project" value="InterPro"/>
</dbReference>
<evidence type="ECO:0000256" key="8">
    <source>
        <dbReference type="ARBA" id="ARBA00029602"/>
    </source>
</evidence>
<keyword evidence="5 9" id="KW-0547">Nucleotide-binding</keyword>
<name>A0AAD9VDM4_ACRCE</name>
<proteinExistence type="inferred from homology"/>
<evidence type="ECO:0000256" key="7">
    <source>
        <dbReference type="ARBA" id="ARBA00023186"/>
    </source>
</evidence>